<name>A0AA36JFE4_9DINO</name>
<dbReference type="InterPro" id="IPR019410">
    <property type="entry name" value="Methyltransf_16"/>
</dbReference>
<comment type="caution">
    <text evidence="1">The sequence shown here is derived from an EMBL/GenBank/DDBJ whole genome shotgun (WGS) entry which is preliminary data.</text>
</comment>
<accession>A0AA36JFE4</accession>
<dbReference type="Gene3D" id="3.40.50.150">
    <property type="entry name" value="Vaccinia Virus protein VP39"/>
    <property type="match status" value="1"/>
</dbReference>
<dbReference type="PANTHER" id="PTHR14614:SF109">
    <property type="entry name" value="RIBOSOMAL LYSINE N-METHYLTRANSFERASE 5"/>
    <property type="match status" value="1"/>
</dbReference>
<dbReference type="EMBL" id="CAUJNA010003573">
    <property type="protein sequence ID" value="CAJ1405212.1"/>
    <property type="molecule type" value="Genomic_DNA"/>
</dbReference>
<reference evidence="1" key="1">
    <citation type="submission" date="2023-08" db="EMBL/GenBank/DDBJ databases">
        <authorList>
            <person name="Chen Y."/>
            <person name="Shah S."/>
            <person name="Dougan E. K."/>
            <person name="Thang M."/>
            <person name="Chan C."/>
        </authorList>
    </citation>
    <scope>NUCLEOTIDE SEQUENCE</scope>
</reference>
<organism evidence="1 2">
    <name type="scientific">Effrenium voratum</name>
    <dbReference type="NCBI Taxonomy" id="2562239"/>
    <lineage>
        <taxon>Eukaryota</taxon>
        <taxon>Sar</taxon>
        <taxon>Alveolata</taxon>
        <taxon>Dinophyceae</taxon>
        <taxon>Suessiales</taxon>
        <taxon>Symbiodiniaceae</taxon>
        <taxon>Effrenium</taxon>
    </lineage>
</organism>
<dbReference type="AlphaFoldDB" id="A0AA36JFE4"/>
<gene>
    <name evidence="1" type="ORF">EVOR1521_LOCUS27490</name>
</gene>
<protein>
    <submittedName>
        <fullName evidence="1">Uncharacterized protein</fullName>
    </submittedName>
</protein>
<sequence>MLVSPGHAEMNSMDDEVPELPAFLASLGGGDLLDAAAQAALKGAPPGVPPALWASMCKKRLEDIHESYRLSQAEKEQHLQKRIFEVPGRGKRLLTLQEDPTGRFAGSCGSGAVLWPAAKALIEHLDGEVAKSCLNCRAVELGAGVGAVGLFLALFKGCEVLLTESPEQLPLLMRNVAENSPEGLDLQVAPLKWGDEEALEHIAALGKFDLVVGSDVTYRPDCLGNLDRAS</sequence>
<proteinExistence type="predicted"/>
<evidence type="ECO:0000313" key="2">
    <source>
        <dbReference type="Proteomes" id="UP001178507"/>
    </source>
</evidence>
<dbReference type="Proteomes" id="UP001178507">
    <property type="component" value="Unassembled WGS sequence"/>
</dbReference>
<evidence type="ECO:0000313" key="1">
    <source>
        <dbReference type="EMBL" id="CAJ1405212.1"/>
    </source>
</evidence>
<dbReference type="PANTHER" id="PTHR14614">
    <property type="entry name" value="HEPATOCELLULAR CARCINOMA-ASSOCIATED ANTIGEN"/>
    <property type="match status" value="1"/>
</dbReference>
<dbReference type="Pfam" id="PF10294">
    <property type="entry name" value="Methyltransf_16"/>
    <property type="match status" value="1"/>
</dbReference>
<dbReference type="InterPro" id="IPR029063">
    <property type="entry name" value="SAM-dependent_MTases_sf"/>
</dbReference>
<dbReference type="CDD" id="cd02440">
    <property type="entry name" value="AdoMet_MTases"/>
    <property type="match status" value="1"/>
</dbReference>
<keyword evidence="2" id="KW-1185">Reference proteome</keyword>
<dbReference type="SUPFAM" id="SSF53335">
    <property type="entry name" value="S-adenosyl-L-methionine-dependent methyltransferases"/>
    <property type="match status" value="1"/>
</dbReference>